<dbReference type="Pfam" id="PF05198">
    <property type="entry name" value="IF3_N"/>
    <property type="match status" value="1"/>
</dbReference>
<dbReference type="Gene3D" id="3.10.20.80">
    <property type="entry name" value="Translation initiation factor 3 (IF-3), N-terminal domain"/>
    <property type="match status" value="1"/>
</dbReference>
<evidence type="ECO:0000259" key="6">
    <source>
        <dbReference type="Pfam" id="PF05198"/>
    </source>
</evidence>
<protein>
    <recommendedName>
        <fullName evidence="4">Translation initiation factor IF-3</fullName>
    </recommendedName>
</protein>
<dbReference type="InterPro" id="IPR019815">
    <property type="entry name" value="Translation_initiation_fac_3_C"/>
</dbReference>
<accession>A0A2H0NBA6</accession>
<feature type="domain" description="Translation initiation factor 3 N-terminal" evidence="6">
    <location>
        <begin position="6"/>
        <end position="75"/>
    </location>
</feature>
<evidence type="ECO:0000256" key="1">
    <source>
        <dbReference type="ARBA" id="ARBA00005439"/>
    </source>
</evidence>
<dbReference type="PANTHER" id="PTHR10938:SF0">
    <property type="entry name" value="TRANSLATION INITIATION FACTOR IF-3, MITOCHONDRIAL"/>
    <property type="match status" value="1"/>
</dbReference>
<dbReference type="InterPro" id="IPR019814">
    <property type="entry name" value="Translation_initiation_fac_3_N"/>
</dbReference>
<dbReference type="GO" id="GO:0005737">
    <property type="term" value="C:cytoplasm"/>
    <property type="evidence" value="ECO:0007669"/>
    <property type="project" value="UniProtKB-ARBA"/>
</dbReference>
<organism evidence="7 8">
    <name type="scientific">Candidatus Jorgensenbacteria bacterium CG11_big_fil_rev_8_21_14_0_20_38_23</name>
    <dbReference type="NCBI Taxonomy" id="1974594"/>
    <lineage>
        <taxon>Bacteria</taxon>
        <taxon>Candidatus Joergenseniibacteriota</taxon>
    </lineage>
</organism>
<dbReference type="Gene3D" id="3.30.110.10">
    <property type="entry name" value="Translation initiation factor 3 (IF-3), C-terminal domain"/>
    <property type="match status" value="1"/>
</dbReference>
<name>A0A2H0NBA6_9BACT</name>
<dbReference type="NCBIfam" id="TIGR00168">
    <property type="entry name" value="infC"/>
    <property type="match status" value="1"/>
</dbReference>
<gene>
    <name evidence="7" type="primary">infC</name>
    <name evidence="7" type="ORF">COV54_02910</name>
</gene>
<proteinExistence type="inferred from homology"/>
<evidence type="ECO:0000256" key="3">
    <source>
        <dbReference type="ARBA" id="ARBA00022917"/>
    </source>
</evidence>
<dbReference type="PANTHER" id="PTHR10938">
    <property type="entry name" value="TRANSLATION INITIATION FACTOR IF-3"/>
    <property type="match status" value="1"/>
</dbReference>
<dbReference type="SUPFAM" id="SSF54364">
    <property type="entry name" value="Translation initiation factor IF3, N-terminal domain"/>
    <property type="match status" value="1"/>
</dbReference>
<dbReference type="GO" id="GO:0003743">
    <property type="term" value="F:translation initiation factor activity"/>
    <property type="evidence" value="ECO:0007669"/>
    <property type="project" value="UniProtKB-UniRule"/>
</dbReference>
<evidence type="ECO:0000256" key="4">
    <source>
        <dbReference type="NCBIfam" id="TIGR00168"/>
    </source>
</evidence>
<dbReference type="AlphaFoldDB" id="A0A2H0NBA6"/>
<keyword evidence="2 7" id="KW-0396">Initiation factor</keyword>
<feature type="domain" description="Translation initiation factor 3 C-terminal" evidence="5">
    <location>
        <begin position="83"/>
        <end position="167"/>
    </location>
</feature>
<comment type="similarity">
    <text evidence="1">Belongs to the IF-3 family.</text>
</comment>
<evidence type="ECO:0000313" key="7">
    <source>
        <dbReference type="EMBL" id="PIR06180.1"/>
    </source>
</evidence>
<keyword evidence="3" id="KW-0648">Protein biosynthesis</keyword>
<dbReference type="InterPro" id="IPR001288">
    <property type="entry name" value="Translation_initiation_fac_3"/>
</dbReference>
<dbReference type="GO" id="GO:0032790">
    <property type="term" value="P:ribosome disassembly"/>
    <property type="evidence" value="ECO:0007669"/>
    <property type="project" value="TreeGrafter"/>
</dbReference>
<dbReference type="Proteomes" id="UP000228867">
    <property type="component" value="Unassembled WGS sequence"/>
</dbReference>
<sequence>MFQYSINNQIKAEELRVIDEKGQNLGIFKLGEALNLAREKNLDLIEISASANPPVAKIISFDKFRYQKEKEKKKQQQTQKTKELKQIRISPRAALNDFLIKARQAENFLKNGHQVEINLFLRGREKFNKEWSLKKLDEFLKMITFPYQITLKPKTGGRGFVTQISPK</sequence>
<dbReference type="EMBL" id="PCWR01000062">
    <property type="protein sequence ID" value="PIR06180.1"/>
    <property type="molecule type" value="Genomic_DNA"/>
</dbReference>
<dbReference type="InterPro" id="IPR036787">
    <property type="entry name" value="T_IF-3_N_sf"/>
</dbReference>
<dbReference type="GO" id="GO:0043022">
    <property type="term" value="F:ribosome binding"/>
    <property type="evidence" value="ECO:0007669"/>
    <property type="project" value="TreeGrafter"/>
</dbReference>
<dbReference type="Pfam" id="PF00707">
    <property type="entry name" value="IF3_C"/>
    <property type="match status" value="1"/>
</dbReference>
<comment type="caution">
    <text evidence="7">The sequence shown here is derived from an EMBL/GenBank/DDBJ whole genome shotgun (WGS) entry which is preliminary data.</text>
</comment>
<evidence type="ECO:0000259" key="5">
    <source>
        <dbReference type="Pfam" id="PF00707"/>
    </source>
</evidence>
<reference evidence="7 8" key="1">
    <citation type="submission" date="2017-09" db="EMBL/GenBank/DDBJ databases">
        <title>Depth-based differentiation of microbial function through sediment-hosted aquifers and enrichment of novel symbionts in the deep terrestrial subsurface.</title>
        <authorList>
            <person name="Probst A.J."/>
            <person name="Ladd B."/>
            <person name="Jarett J.K."/>
            <person name="Geller-Mcgrath D.E."/>
            <person name="Sieber C.M."/>
            <person name="Emerson J.B."/>
            <person name="Anantharaman K."/>
            <person name="Thomas B.C."/>
            <person name="Malmstrom R."/>
            <person name="Stieglmeier M."/>
            <person name="Klingl A."/>
            <person name="Woyke T."/>
            <person name="Ryan C.M."/>
            <person name="Banfield J.F."/>
        </authorList>
    </citation>
    <scope>NUCLEOTIDE SEQUENCE [LARGE SCALE GENOMIC DNA]</scope>
    <source>
        <strain evidence="7">CG11_big_fil_rev_8_21_14_0_20_38_23</strain>
    </source>
</reference>
<evidence type="ECO:0000313" key="8">
    <source>
        <dbReference type="Proteomes" id="UP000228867"/>
    </source>
</evidence>
<dbReference type="InterPro" id="IPR036788">
    <property type="entry name" value="T_IF-3_C_sf"/>
</dbReference>
<evidence type="ECO:0000256" key="2">
    <source>
        <dbReference type="ARBA" id="ARBA00022540"/>
    </source>
</evidence>
<dbReference type="SUPFAM" id="SSF55200">
    <property type="entry name" value="Translation initiation factor IF3, C-terminal domain"/>
    <property type="match status" value="1"/>
</dbReference>